<keyword evidence="1" id="KW-1133">Transmembrane helix</keyword>
<keyword evidence="1" id="KW-0812">Transmembrane</keyword>
<dbReference type="EMBL" id="CP138580">
    <property type="protein sequence ID" value="WPG97702.1"/>
    <property type="molecule type" value="Genomic_DNA"/>
</dbReference>
<protein>
    <submittedName>
        <fullName evidence="2">Notoamide biosynthesis cluster protein M</fullName>
    </submittedName>
</protein>
<evidence type="ECO:0000313" key="3">
    <source>
        <dbReference type="Proteomes" id="UP001303373"/>
    </source>
</evidence>
<accession>A0AAQ3R973</accession>
<evidence type="ECO:0000313" key="2">
    <source>
        <dbReference type="EMBL" id="WPG97702.1"/>
    </source>
</evidence>
<proteinExistence type="predicted"/>
<dbReference type="AlphaFoldDB" id="A0AAQ3R973"/>
<organism evidence="2 3">
    <name type="scientific">Acrodontium crateriforme</name>
    <dbReference type="NCBI Taxonomy" id="150365"/>
    <lineage>
        <taxon>Eukaryota</taxon>
        <taxon>Fungi</taxon>
        <taxon>Dikarya</taxon>
        <taxon>Ascomycota</taxon>
        <taxon>Pezizomycotina</taxon>
        <taxon>Dothideomycetes</taxon>
        <taxon>Dothideomycetidae</taxon>
        <taxon>Mycosphaerellales</taxon>
        <taxon>Teratosphaeriaceae</taxon>
        <taxon>Acrodontium</taxon>
    </lineage>
</organism>
<name>A0AAQ3R973_9PEZI</name>
<feature type="transmembrane region" description="Helical" evidence="1">
    <location>
        <begin position="359"/>
        <end position="378"/>
    </location>
</feature>
<dbReference type="Gene3D" id="1.20.58.340">
    <property type="entry name" value="Magnesium transport protein CorA, transmembrane region"/>
    <property type="match status" value="1"/>
</dbReference>
<reference evidence="2 3" key="1">
    <citation type="submission" date="2023-11" db="EMBL/GenBank/DDBJ databases">
        <title>An acidophilic fungus is an integral part of prey digestion in a carnivorous sundew plant.</title>
        <authorList>
            <person name="Tsai I.J."/>
        </authorList>
    </citation>
    <scope>NUCLEOTIDE SEQUENCE [LARGE SCALE GENOMIC DNA]</scope>
    <source>
        <strain evidence="2">169a</strain>
    </source>
</reference>
<dbReference type="Proteomes" id="UP001303373">
    <property type="component" value="Chromosome 1"/>
</dbReference>
<keyword evidence="1" id="KW-0472">Membrane</keyword>
<evidence type="ECO:0000256" key="1">
    <source>
        <dbReference type="SAM" id="Phobius"/>
    </source>
</evidence>
<sequence length="447" mass="50673">MSAFCENDAFARRYFHNQNDSQIKESLALEVFEWTAGNDTGTQVSLNSVGDLIRREDTSASALRCVFLPYRPRSAYEEAAFKELFQHYLVPAETISERLQSVNHSFGTSSIPQKNVEVSWSHFLSKDLQVRDNGNDIWAYGAKKLADQNKEDWTWKVLDFFLHVQRPNKGNAAHCVTLFCFGHFSGLFRRFGRLLDQPSWKDVLYEPHLLWVIVFSELYLFVDDASWKLADIFRDIEQTTLANSKTQDDMKNEIECDFPGLHNIAKHGSYMSESVEAAISILDAMSAHFQGNAVPGNDSSLSTAAINGLHYHRRLFQGTQLRLKSLENRMANIISLSFNLVTQQDSRVMRNDSRAMKTIAIMTLLFLPATAVASVFSSPFFDIDFGSGARSIEVARCFWIFWAVVVPTTLLIVIAWVGWYKAAAHVSSVGNFSAKKRMAMQQSKKQP</sequence>
<feature type="transmembrane region" description="Helical" evidence="1">
    <location>
        <begin position="398"/>
        <end position="419"/>
    </location>
</feature>
<gene>
    <name evidence="2" type="ORF">R9X50_00048300</name>
</gene>
<keyword evidence="3" id="KW-1185">Reference proteome</keyword>